<reference evidence="2 3" key="1">
    <citation type="submission" date="2016-10" db="EMBL/GenBank/DDBJ databases">
        <authorList>
            <person name="Varghese N."/>
            <person name="Submissions S."/>
        </authorList>
    </citation>
    <scope>NUCLEOTIDE SEQUENCE [LARGE SCALE GENOMIC DNA]</scope>
    <source>
        <strain evidence="2 3">CGMCC 1.6377</strain>
    </source>
</reference>
<keyword evidence="3" id="KW-1185">Reference proteome</keyword>
<evidence type="ECO:0000313" key="3">
    <source>
        <dbReference type="Proteomes" id="UP000323537"/>
    </source>
</evidence>
<keyword evidence="1" id="KW-0472">Membrane</keyword>
<sequence length="91" mass="10019">MVTEIFEGTVIGLIAGFFIHLVAVQMVIIRELTSDHLDAERVVDELAVPLVFKLSIVIDVGELIASAALVREQYRPFLDGVHPRLCSLFAA</sequence>
<proteinExistence type="predicted"/>
<dbReference type="EMBL" id="FOPZ01000006">
    <property type="protein sequence ID" value="SFH50357.1"/>
    <property type="molecule type" value="Genomic_DNA"/>
</dbReference>
<evidence type="ECO:0000256" key="1">
    <source>
        <dbReference type="SAM" id="Phobius"/>
    </source>
</evidence>
<accession>A0A1I3AJW5</accession>
<gene>
    <name evidence="2" type="ORF">SAMN04488066_10659</name>
</gene>
<feature type="transmembrane region" description="Helical" evidence="1">
    <location>
        <begin position="12"/>
        <end position="30"/>
    </location>
</feature>
<keyword evidence="1" id="KW-0812">Transmembrane</keyword>
<dbReference type="Proteomes" id="UP000323537">
    <property type="component" value="Unassembled WGS sequence"/>
</dbReference>
<name>A0A1I3AJW5_9EURY</name>
<organism evidence="2 3">
    <name type="scientific">Halorubrum aquaticum</name>
    <dbReference type="NCBI Taxonomy" id="387340"/>
    <lineage>
        <taxon>Archaea</taxon>
        <taxon>Methanobacteriati</taxon>
        <taxon>Methanobacteriota</taxon>
        <taxon>Stenosarchaea group</taxon>
        <taxon>Halobacteria</taxon>
        <taxon>Halobacteriales</taxon>
        <taxon>Haloferacaceae</taxon>
        <taxon>Halorubrum</taxon>
    </lineage>
</organism>
<evidence type="ECO:0000313" key="2">
    <source>
        <dbReference type="EMBL" id="SFH50357.1"/>
    </source>
</evidence>
<dbReference type="AlphaFoldDB" id="A0A1I3AJW5"/>
<protein>
    <submittedName>
        <fullName evidence="2">Uncharacterized protein</fullName>
    </submittedName>
</protein>
<keyword evidence="1" id="KW-1133">Transmembrane helix</keyword>